<reference evidence="4 5" key="1">
    <citation type="submission" date="2016-07" db="EMBL/GenBank/DDBJ databases">
        <title>Genome analysis of Flavihumibacter stibioxidans YS-17.</title>
        <authorList>
            <person name="Shi K."/>
            <person name="Han Y."/>
            <person name="Wang G."/>
        </authorList>
    </citation>
    <scope>NUCLEOTIDE SEQUENCE [LARGE SCALE GENOMIC DNA]</scope>
    <source>
        <strain evidence="4 5">YS-17</strain>
    </source>
</reference>
<dbReference type="SUPFAM" id="SSF53383">
    <property type="entry name" value="PLP-dependent transferases"/>
    <property type="match status" value="1"/>
</dbReference>
<dbReference type="InterPro" id="IPR015422">
    <property type="entry name" value="PyrdxlP-dep_Trfase_small"/>
</dbReference>
<proteinExistence type="predicted"/>
<dbReference type="Gene3D" id="3.40.640.10">
    <property type="entry name" value="Type I PLP-dependent aspartate aminotransferase-like (Major domain)"/>
    <property type="match status" value="1"/>
</dbReference>
<dbReference type="PANTHER" id="PTHR13693">
    <property type="entry name" value="CLASS II AMINOTRANSFERASE/8-AMINO-7-OXONONANOATE SYNTHASE"/>
    <property type="match status" value="1"/>
</dbReference>
<evidence type="ECO:0000256" key="1">
    <source>
        <dbReference type="ARBA" id="ARBA00001933"/>
    </source>
</evidence>
<evidence type="ECO:0000256" key="2">
    <source>
        <dbReference type="ARBA" id="ARBA00022679"/>
    </source>
</evidence>
<dbReference type="InterPro" id="IPR015421">
    <property type="entry name" value="PyrdxlP-dep_Trfase_major"/>
</dbReference>
<dbReference type="InterPro" id="IPR004839">
    <property type="entry name" value="Aminotransferase_I/II_large"/>
</dbReference>
<accession>A0ABR7MCD2</accession>
<keyword evidence="2" id="KW-0808">Transferase</keyword>
<name>A0ABR7MCD2_9BACT</name>
<dbReference type="Pfam" id="PF00155">
    <property type="entry name" value="Aminotran_1_2"/>
    <property type="match status" value="1"/>
</dbReference>
<dbReference type="InterPro" id="IPR015424">
    <property type="entry name" value="PyrdxlP-dep_Trfase"/>
</dbReference>
<organism evidence="4 5">
    <name type="scientific">Flavihumibacter stibioxidans</name>
    <dbReference type="NCBI Taxonomy" id="1834163"/>
    <lineage>
        <taxon>Bacteria</taxon>
        <taxon>Pseudomonadati</taxon>
        <taxon>Bacteroidota</taxon>
        <taxon>Chitinophagia</taxon>
        <taxon>Chitinophagales</taxon>
        <taxon>Chitinophagaceae</taxon>
        <taxon>Flavihumibacter</taxon>
    </lineage>
</organism>
<keyword evidence="5" id="KW-1185">Reference proteome</keyword>
<evidence type="ECO:0000259" key="3">
    <source>
        <dbReference type="Pfam" id="PF00155"/>
    </source>
</evidence>
<sequence length="340" mass="37138">MQVAEIPGRTLLLEGKERLYFGGTAYLGLPSHLTFQDLLIHNIRRWGTAYGSSRNANVQLKAYGEGEQYLSQLARTEAAVTVSSGMLAGKLAIDTLTASSNRFFHFPGHHPAIHAVGSEPFYREGDLHPALLNDEQEDITLLTDAVPSFQVQPVGLDDIGKISPAKRITLVIDESHSLGILGENGGGIMGGLHLPNVYRKIQVASLGKAYALSGGMIASDREFIEKIQEADCFVSGAGMNPAFVQTLFDARPLFLGQRTKLMENLAYLGGLISGFDDLDFNTSYPVIYPHKETIHESLLQKDIVITHFKYPSSAKVLNRIVISAHHTHSDLERLAQSLGS</sequence>
<dbReference type="Gene3D" id="3.90.1150.10">
    <property type="entry name" value="Aspartate Aminotransferase, domain 1"/>
    <property type="match status" value="1"/>
</dbReference>
<comment type="caution">
    <text evidence="4">The sequence shown here is derived from an EMBL/GenBank/DDBJ whole genome shotgun (WGS) entry which is preliminary data.</text>
</comment>
<dbReference type="Proteomes" id="UP000765802">
    <property type="component" value="Unassembled WGS sequence"/>
</dbReference>
<dbReference type="InterPro" id="IPR050087">
    <property type="entry name" value="AON_synthase_class-II"/>
</dbReference>
<protein>
    <recommendedName>
        <fullName evidence="3">Aminotransferase class I/classII large domain-containing protein</fullName>
    </recommendedName>
</protein>
<gene>
    <name evidence="4" type="ORF">BC349_16685</name>
</gene>
<feature type="domain" description="Aminotransferase class I/classII large" evidence="3">
    <location>
        <begin position="156"/>
        <end position="338"/>
    </location>
</feature>
<evidence type="ECO:0000313" key="5">
    <source>
        <dbReference type="Proteomes" id="UP000765802"/>
    </source>
</evidence>
<comment type="cofactor">
    <cofactor evidence="1">
        <name>pyridoxal 5'-phosphate</name>
        <dbReference type="ChEBI" id="CHEBI:597326"/>
    </cofactor>
</comment>
<dbReference type="EMBL" id="MBUA01000029">
    <property type="protein sequence ID" value="MBC6492695.1"/>
    <property type="molecule type" value="Genomic_DNA"/>
</dbReference>
<evidence type="ECO:0000313" key="4">
    <source>
        <dbReference type="EMBL" id="MBC6492695.1"/>
    </source>
</evidence>